<sequence length="302" mass="33450">MATSSEGDRPWQSYNTAYTNAKAGMDGVDKEKVQRVVYEMSKGSKYFENEQRKEAFIKQKIENLRAQVDLLTDKDISHFQMVAVVLGRSGEEAGSEMQAGLLKGPGWDAVGHLGVRTGIIELEASRDLSKIWLHVDMDAFYAAVETLENPSLRGRPMAVGGLSMISTANYEARRYDPDFFATSLDEAYLNITEVCISSDEVASELRNAIFEETGLTCSAGVAPNRIAFLMSKNENKMHRFQLLTPMGFTVEVVDGSEDLNLKLEPHLFLLEASGDGDDDCGDIAEPYHDFLGRELEGKLPNT</sequence>
<feature type="domain" description="UmuC" evidence="2">
    <location>
        <begin position="183"/>
        <end position="236"/>
    </location>
</feature>
<dbReference type="InterPro" id="IPR043128">
    <property type="entry name" value="Rev_trsase/Diguanyl_cyclase"/>
</dbReference>
<feature type="domain" description="UmuC" evidence="2">
    <location>
        <begin position="132"/>
        <end position="175"/>
    </location>
</feature>
<dbReference type="PANTHER" id="PTHR11076">
    <property type="entry name" value="DNA REPAIR POLYMERASE UMUC / TRANSFERASE FAMILY MEMBER"/>
    <property type="match status" value="1"/>
</dbReference>
<protein>
    <recommendedName>
        <fullName evidence="2">UmuC domain-containing protein</fullName>
    </recommendedName>
</protein>
<dbReference type="Pfam" id="PF00817">
    <property type="entry name" value="IMS"/>
    <property type="match status" value="1"/>
</dbReference>
<dbReference type="Gene3D" id="1.10.150.810">
    <property type="match status" value="1"/>
</dbReference>
<dbReference type="EMBL" id="JBBWWR010000007">
    <property type="protein sequence ID" value="KAK8964052.1"/>
    <property type="molecule type" value="Genomic_DNA"/>
</dbReference>
<dbReference type="Proteomes" id="UP001412067">
    <property type="component" value="Unassembled WGS sequence"/>
</dbReference>
<evidence type="ECO:0000256" key="1">
    <source>
        <dbReference type="SAM" id="Coils"/>
    </source>
</evidence>
<dbReference type="SUPFAM" id="SSF56672">
    <property type="entry name" value="DNA/RNA polymerases"/>
    <property type="match status" value="1"/>
</dbReference>
<gene>
    <name evidence="3" type="ORF">KSP40_PGU007379</name>
</gene>
<keyword evidence="4" id="KW-1185">Reference proteome</keyword>
<evidence type="ECO:0000313" key="4">
    <source>
        <dbReference type="Proteomes" id="UP001412067"/>
    </source>
</evidence>
<evidence type="ECO:0000313" key="3">
    <source>
        <dbReference type="EMBL" id="KAK8964052.1"/>
    </source>
</evidence>
<dbReference type="Gene3D" id="3.30.70.270">
    <property type="match status" value="1"/>
</dbReference>
<dbReference type="InterPro" id="IPR043502">
    <property type="entry name" value="DNA/RNA_pol_sf"/>
</dbReference>
<dbReference type="InterPro" id="IPR050116">
    <property type="entry name" value="DNA_polymerase-Y"/>
</dbReference>
<dbReference type="InterPro" id="IPR001126">
    <property type="entry name" value="UmuC"/>
</dbReference>
<reference evidence="3 4" key="1">
    <citation type="journal article" date="2022" name="Nat. Plants">
        <title>Genomes of leafy and leafless Platanthera orchids illuminate the evolution of mycoheterotrophy.</title>
        <authorList>
            <person name="Li M.H."/>
            <person name="Liu K.W."/>
            <person name="Li Z."/>
            <person name="Lu H.C."/>
            <person name="Ye Q.L."/>
            <person name="Zhang D."/>
            <person name="Wang J.Y."/>
            <person name="Li Y.F."/>
            <person name="Zhong Z.M."/>
            <person name="Liu X."/>
            <person name="Yu X."/>
            <person name="Liu D.K."/>
            <person name="Tu X.D."/>
            <person name="Liu B."/>
            <person name="Hao Y."/>
            <person name="Liao X.Y."/>
            <person name="Jiang Y.T."/>
            <person name="Sun W.H."/>
            <person name="Chen J."/>
            <person name="Chen Y.Q."/>
            <person name="Ai Y."/>
            <person name="Zhai J.W."/>
            <person name="Wu S.S."/>
            <person name="Zhou Z."/>
            <person name="Hsiao Y.Y."/>
            <person name="Wu W.L."/>
            <person name="Chen Y.Y."/>
            <person name="Lin Y.F."/>
            <person name="Hsu J.L."/>
            <person name="Li C.Y."/>
            <person name="Wang Z.W."/>
            <person name="Zhao X."/>
            <person name="Zhong W.Y."/>
            <person name="Ma X.K."/>
            <person name="Ma L."/>
            <person name="Huang J."/>
            <person name="Chen G.Z."/>
            <person name="Huang M.Z."/>
            <person name="Huang L."/>
            <person name="Peng D.H."/>
            <person name="Luo Y.B."/>
            <person name="Zou S.Q."/>
            <person name="Chen S.P."/>
            <person name="Lan S."/>
            <person name="Tsai W.C."/>
            <person name="Van de Peer Y."/>
            <person name="Liu Z.J."/>
        </authorList>
    </citation>
    <scope>NUCLEOTIDE SEQUENCE [LARGE SCALE GENOMIC DNA]</scope>
    <source>
        <strain evidence="3">Lor288</strain>
    </source>
</reference>
<accession>A0ABR2MIS2</accession>
<proteinExistence type="predicted"/>
<dbReference type="PROSITE" id="PS50173">
    <property type="entry name" value="UMUC"/>
    <property type="match status" value="2"/>
</dbReference>
<keyword evidence="1" id="KW-0175">Coiled coil</keyword>
<evidence type="ECO:0000259" key="2">
    <source>
        <dbReference type="PROSITE" id="PS50173"/>
    </source>
</evidence>
<comment type="caution">
    <text evidence="3">The sequence shown here is derived from an EMBL/GenBank/DDBJ whole genome shotgun (WGS) entry which is preliminary data.</text>
</comment>
<organism evidence="3 4">
    <name type="scientific">Platanthera guangdongensis</name>
    <dbReference type="NCBI Taxonomy" id="2320717"/>
    <lineage>
        <taxon>Eukaryota</taxon>
        <taxon>Viridiplantae</taxon>
        <taxon>Streptophyta</taxon>
        <taxon>Embryophyta</taxon>
        <taxon>Tracheophyta</taxon>
        <taxon>Spermatophyta</taxon>
        <taxon>Magnoliopsida</taxon>
        <taxon>Liliopsida</taxon>
        <taxon>Asparagales</taxon>
        <taxon>Orchidaceae</taxon>
        <taxon>Orchidoideae</taxon>
        <taxon>Orchideae</taxon>
        <taxon>Orchidinae</taxon>
        <taxon>Platanthera</taxon>
    </lineage>
</organism>
<name>A0ABR2MIS2_9ASPA</name>
<feature type="coiled-coil region" evidence="1">
    <location>
        <begin position="47"/>
        <end position="74"/>
    </location>
</feature>
<dbReference type="PANTHER" id="PTHR11076:SF33">
    <property type="entry name" value="DNA POLYMERASE KAPPA"/>
    <property type="match status" value="1"/>
</dbReference>